<dbReference type="GO" id="GO:0006352">
    <property type="term" value="P:DNA-templated transcription initiation"/>
    <property type="evidence" value="ECO:0007669"/>
    <property type="project" value="InterPro"/>
</dbReference>
<evidence type="ECO:0000259" key="11">
    <source>
        <dbReference type="Pfam" id="PF04963"/>
    </source>
</evidence>
<dbReference type="Gene3D" id="1.10.10.1330">
    <property type="entry name" value="RNA polymerase sigma-54 factor, core-binding domain"/>
    <property type="match status" value="1"/>
</dbReference>
<evidence type="ECO:0000256" key="2">
    <source>
        <dbReference type="ARBA" id="ARBA00022478"/>
    </source>
</evidence>
<dbReference type="Pfam" id="PF04963">
    <property type="entry name" value="Sigma54_CBD"/>
    <property type="match status" value="1"/>
</dbReference>
<feature type="region of interest" description="Disordered" evidence="9">
    <location>
        <begin position="38"/>
        <end position="81"/>
    </location>
</feature>
<dbReference type="RefSeq" id="WP_183694797.1">
    <property type="nucleotide sequence ID" value="NZ_JACICA010000002.1"/>
</dbReference>
<reference evidence="12 13" key="1">
    <citation type="submission" date="2020-08" db="EMBL/GenBank/DDBJ databases">
        <title>Genomic Encyclopedia of Type Strains, Phase IV (KMG-IV): sequencing the most valuable type-strain genomes for metagenomic binning, comparative biology and taxonomic classification.</title>
        <authorList>
            <person name="Goeker M."/>
        </authorList>
    </citation>
    <scope>NUCLEOTIDE SEQUENCE [LARGE SCALE GENOMIC DNA]</scope>
    <source>
        <strain evidence="12 13">DSM 22548</strain>
    </source>
</reference>
<dbReference type="AlphaFoldDB" id="A0A7W5UDR0"/>
<comment type="caution">
    <text evidence="12">The sequence shown here is derived from an EMBL/GenBank/DDBJ whole genome shotgun (WGS) entry which is preliminary data.</text>
</comment>
<dbReference type="Gene3D" id="1.10.260.40">
    <property type="entry name" value="lambda repressor-like DNA-binding domains"/>
    <property type="match status" value="1"/>
</dbReference>
<dbReference type="GO" id="GO:0003677">
    <property type="term" value="F:DNA binding"/>
    <property type="evidence" value="ECO:0007669"/>
    <property type="project" value="UniProtKB-KW"/>
</dbReference>
<dbReference type="EMBL" id="JACICA010000002">
    <property type="protein sequence ID" value="MBB3702194.1"/>
    <property type="molecule type" value="Genomic_DNA"/>
</dbReference>
<keyword evidence="6" id="KW-0731">Sigma factor</keyword>
<feature type="domain" description="RNA polymerase sigma factor 54 DNA-binding" evidence="10">
    <location>
        <begin position="335"/>
        <end position="493"/>
    </location>
</feature>
<evidence type="ECO:0000256" key="5">
    <source>
        <dbReference type="ARBA" id="ARBA00023015"/>
    </source>
</evidence>
<evidence type="ECO:0000313" key="12">
    <source>
        <dbReference type="EMBL" id="MBB3702194.1"/>
    </source>
</evidence>
<comment type="similarity">
    <text evidence="1">Belongs to the sigma-54 factor family.</text>
</comment>
<keyword evidence="7" id="KW-0238">DNA-binding</keyword>
<protein>
    <submittedName>
        <fullName evidence="12">RNA polymerase sigma-54 factor</fullName>
    </submittedName>
</protein>
<evidence type="ECO:0000256" key="8">
    <source>
        <dbReference type="ARBA" id="ARBA00023163"/>
    </source>
</evidence>
<keyword evidence="3" id="KW-0808">Transferase</keyword>
<dbReference type="GO" id="GO:0001216">
    <property type="term" value="F:DNA-binding transcription activator activity"/>
    <property type="evidence" value="ECO:0007669"/>
    <property type="project" value="InterPro"/>
</dbReference>
<feature type="compositionally biased region" description="Acidic residues" evidence="9">
    <location>
        <begin position="44"/>
        <end position="81"/>
    </location>
</feature>
<dbReference type="GO" id="GO:0016779">
    <property type="term" value="F:nucleotidyltransferase activity"/>
    <property type="evidence" value="ECO:0007669"/>
    <property type="project" value="UniProtKB-KW"/>
</dbReference>
<name>A0A7W5UDR0_9BACT</name>
<evidence type="ECO:0000256" key="4">
    <source>
        <dbReference type="ARBA" id="ARBA00022695"/>
    </source>
</evidence>
<dbReference type="NCBIfam" id="TIGR02395">
    <property type="entry name" value="rpoN_sigma"/>
    <property type="match status" value="1"/>
</dbReference>
<keyword evidence="2" id="KW-0240">DNA-directed RNA polymerase</keyword>
<dbReference type="InterPro" id="IPR038709">
    <property type="entry name" value="RpoN_core-bd_sf"/>
</dbReference>
<dbReference type="GO" id="GO:0016987">
    <property type="term" value="F:sigma factor activity"/>
    <property type="evidence" value="ECO:0007669"/>
    <property type="project" value="UniProtKB-KW"/>
</dbReference>
<dbReference type="InterPro" id="IPR010982">
    <property type="entry name" value="Lambda_DNA-bd_dom_sf"/>
</dbReference>
<dbReference type="PANTHER" id="PTHR32248:SF4">
    <property type="entry name" value="RNA POLYMERASE SIGMA-54 FACTOR"/>
    <property type="match status" value="1"/>
</dbReference>
<sequence length="494" mass="56566">MSQKLVQTQKEEQTQQLSAVQVAFARLLELPVMDLEERVRNEMDDNEALEEAGGDEQPEQEQPDTDNNEEETDGELGDMELPEMDDQTADYLSADDVPDYLVRQNNAQEEREIQISEQSNAYDELYRQIGEQDLSERERAIMEYLIGSLDDDGYLRKDVYTLTDEMAIYHNIDAEDEDVERMLRLLQTFEPRGIGAKNLQECLRIQLENPEMKSAAKPIALRIINDFYKDFSLRHWAHIRQRLGISQEEMEAALQVLLHLNPKPGSGLNESASQTAPTVIPDFYLSLDEDGNIQISLNNGDTPDLRVSRSYKDTVREFSGKGNQLSIAQKEAYIYARKKVGDAQLFIELVNRRKQTLRNVMESIAHIQQDFFRNEDDESFLVPMTLKDVAQRAGVDFSTVSRVTGSKYVRTAYGVYPLKFFFSSQFTSESGEELSSRQAKIALREIIDGEDKRKPYSDELLSKLMAEKGLPISRRTVVKYRELLGIPKSGLRKS</sequence>
<evidence type="ECO:0000256" key="3">
    <source>
        <dbReference type="ARBA" id="ARBA00022679"/>
    </source>
</evidence>
<evidence type="ECO:0000256" key="1">
    <source>
        <dbReference type="ARBA" id="ARBA00008798"/>
    </source>
</evidence>
<dbReference type="Gene3D" id="1.10.10.60">
    <property type="entry name" value="Homeodomain-like"/>
    <property type="match status" value="1"/>
</dbReference>
<dbReference type="InterPro" id="IPR007634">
    <property type="entry name" value="RNA_pol_sigma_54_DNA-bd"/>
</dbReference>
<accession>A0A7W5UDR0</accession>
<keyword evidence="8" id="KW-0804">Transcription</keyword>
<dbReference type="Proteomes" id="UP000541425">
    <property type="component" value="Unassembled WGS sequence"/>
</dbReference>
<gene>
    <name evidence="12" type="ORF">FHS60_000647</name>
</gene>
<dbReference type="PROSITE" id="PS50044">
    <property type="entry name" value="SIGMA54_3"/>
    <property type="match status" value="1"/>
</dbReference>
<evidence type="ECO:0000256" key="7">
    <source>
        <dbReference type="ARBA" id="ARBA00023125"/>
    </source>
</evidence>
<evidence type="ECO:0000256" key="9">
    <source>
        <dbReference type="SAM" id="MobiDB-lite"/>
    </source>
</evidence>
<evidence type="ECO:0000256" key="6">
    <source>
        <dbReference type="ARBA" id="ARBA00023082"/>
    </source>
</evidence>
<feature type="domain" description="RNA polymerase sigma factor 54 core-binding" evidence="11">
    <location>
        <begin position="115"/>
        <end position="311"/>
    </location>
</feature>
<evidence type="ECO:0000259" key="10">
    <source>
        <dbReference type="Pfam" id="PF04552"/>
    </source>
</evidence>
<keyword evidence="4" id="KW-0548">Nucleotidyltransferase</keyword>
<dbReference type="PIRSF" id="PIRSF000774">
    <property type="entry name" value="RpoN"/>
    <property type="match status" value="1"/>
</dbReference>
<dbReference type="PANTHER" id="PTHR32248">
    <property type="entry name" value="RNA POLYMERASE SIGMA-54 FACTOR"/>
    <property type="match status" value="1"/>
</dbReference>
<dbReference type="InterPro" id="IPR000394">
    <property type="entry name" value="RNA_pol_sigma_54"/>
</dbReference>
<keyword evidence="5" id="KW-0805">Transcription regulation</keyword>
<dbReference type="Pfam" id="PF04552">
    <property type="entry name" value="Sigma54_DBD"/>
    <property type="match status" value="1"/>
</dbReference>
<evidence type="ECO:0000313" key="13">
    <source>
        <dbReference type="Proteomes" id="UP000541425"/>
    </source>
</evidence>
<dbReference type="InterPro" id="IPR007046">
    <property type="entry name" value="RNA_pol_sigma_54_core-bd"/>
</dbReference>
<proteinExistence type="inferred from homology"/>
<dbReference type="GO" id="GO:0000428">
    <property type="term" value="C:DNA-directed RNA polymerase complex"/>
    <property type="evidence" value="ECO:0007669"/>
    <property type="project" value="UniProtKB-KW"/>
</dbReference>
<dbReference type="PRINTS" id="PR00045">
    <property type="entry name" value="SIGMA54FCT"/>
</dbReference>
<dbReference type="Pfam" id="PF00309">
    <property type="entry name" value="Sigma54_AID"/>
    <property type="match status" value="1"/>
</dbReference>
<organism evidence="12 13">
    <name type="scientific">Alloprevotella rava</name>
    <dbReference type="NCBI Taxonomy" id="671218"/>
    <lineage>
        <taxon>Bacteria</taxon>
        <taxon>Pseudomonadati</taxon>
        <taxon>Bacteroidota</taxon>
        <taxon>Bacteroidia</taxon>
        <taxon>Bacteroidales</taxon>
        <taxon>Prevotellaceae</taxon>
        <taxon>Alloprevotella</taxon>
    </lineage>
</organism>